<comment type="caution">
    <text evidence="1">The sequence shown here is derived from an EMBL/GenBank/DDBJ whole genome shotgun (WGS) entry which is preliminary data.</text>
</comment>
<gene>
    <name evidence="1" type="ORF">CYMTET_44364</name>
</gene>
<evidence type="ECO:0000313" key="2">
    <source>
        <dbReference type="Proteomes" id="UP001190700"/>
    </source>
</evidence>
<accession>A0AAE0EZF9</accession>
<evidence type="ECO:0000313" key="1">
    <source>
        <dbReference type="EMBL" id="KAK3246143.1"/>
    </source>
</evidence>
<dbReference type="Proteomes" id="UP001190700">
    <property type="component" value="Unassembled WGS sequence"/>
</dbReference>
<dbReference type="InterPro" id="IPR029071">
    <property type="entry name" value="Ubiquitin-like_domsf"/>
</dbReference>
<protein>
    <submittedName>
        <fullName evidence="1">Uncharacterized protein</fullName>
    </submittedName>
</protein>
<name>A0AAE0EZF9_9CHLO</name>
<dbReference type="SUPFAM" id="SSF54236">
    <property type="entry name" value="Ubiquitin-like"/>
    <property type="match status" value="1"/>
</dbReference>
<dbReference type="EMBL" id="LGRX02030095">
    <property type="protein sequence ID" value="KAK3246143.1"/>
    <property type="molecule type" value="Genomic_DNA"/>
</dbReference>
<dbReference type="AlphaFoldDB" id="A0AAE0EZF9"/>
<sequence length="331" mass="37325">MAQPMFQTILAERTDATLLEPPTGMSDMCNHESVLSLFARFKQDTAFVEYYSKDYPLCQGKSQEWVASFVILDYLEFLLLLKKELAEDRYMGLSPPLLLDVVWHEHILDTRGYHDFCNLHIGAMLHHDPNKALLEFQTTERAFRIVTTVLAYTTVPSGAQTLLRLKENGMWWPQLTSVSTPLTVPVPPSTSQIPPVAGEATEKISNKGNKRTRGASSTPVAKHLKRTPSTPLKVQVKTLTGRVVTCVMNEDSTMHDVILEFCRIDGGWPDKANLIYNGKRYYGQKPSCTAPPDTLATVKADIEHKERVMTLKELDIHSDTEFHHVLNLRGC</sequence>
<keyword evidence="2" id="KW-1185">Reference proteome</keyword>
<organism evidence="1 2">
    <name type="scientific">Cymbomonas tetramitiformis</name>
    <dbReference type="NCBI Taxonomy" id="36881"/>
    <lineage>
        <taxon>Eukaryota</taxon>
        <taxon>Viridiplantae</taxon>
        <taxon>Chlorophyta</taxon>
        <taxon>Pyramimonadophyceae</taxon>
        <taxon>Pyramimonadales</taxon>
        <taxon>Pyramimonadaceae</taxon>
        <taxon>Cymbomonas</taxon>
    </lineage>
</organism>
<reference evidence="1 2" key="1">
    <citation type="journal article" date="2015" name="Genome Biol. Evol.">
        <title>Comparative Genomics of a Bacterivorous Green Alga Reveals Evolutionary Causalities and Consequences of Phago-Mixotrophic Mode of Nutrition.</title>
        <authorList>
            <person name="Burns J.A."/>
            <person name="Paasch A."/>
            <person name="Narechania A."/>
            <person name="Kim E."/>
        </authorList>
    </citation>
    <scope>NUCLEOTIDE SEQUENCE [LARGE SCALE GENOMIC DNA]</scope>
    <source>
        <strain evidence="1 2">PLY_AMNH</strain>
    </source>
</reference>
<proteinExistence type="predicted"/>
<dbReference type="Gene3D" id="3.10.20.90">
    <property type="entry name" value="Phosphatidylinositol 3-kinase Catalytic Subunit, Chain A, domain 1"/>
    <property type="match status" value="1"/>
</dbReference>